<keyword evidence="7 8" id="KW-0472">Membrane</keyword>
<comment type="similarity">
    <text evidence="2">Belongs to the binding-protein-dependent transport system permease family. FecCD subfamily.</text>
</comment>
<protein>
    <submittedName>
        <fullName evidence="9">Iron complex transport system permease protein</fullName>
    </submittedName>
</protein>
<keyword evidence="3" id="KW-0813">Transport</keyword>
<evidence type="ECO:0000256" key="1">
    <source>
        <dbReference type="ARBA" id="ARBA00004651"/>
    </source>
</evidence>
<dbReference type="PANTHER" id="PTHR30472">
    <property type="entry name" value="FERRIC ENTEROBACTIN TRANSPORT SYSTEM PERMEASE PROTEIN"/>
    <property type="match status" value="1"/>
</dbReference>
<feature type="transmembrane region" description="Helical" evidence="8">
    <location>
        <begin position="131"/>
        <end position="154"/>
    </location>
</feature>
<dbReference type="CDD" id="cd06550">
    <property type="entry name" value="TM_ABC_iron-siderophores_like"/>
    <property type="match status" value="1"/>
</dbReference>
<reference evidence="9 10" key="1">
    <citation type="submission" date="2020-03" db="EMBL/GenBank/DDBJ databases">
        <title>Sequencing the genomes of 1000 actinobacteria strains.</title>
        <authorList>
            <person name="Klenk H.-P."/>
        </authorList>
    </citation>
    <scope>NUCLEOTIDE SEQUENCE [LARGE SCALE GENOMIC DNA]</scope>
    <source>
        <strain evidence="9 10">DSM 45668</strain>
    </source>
</reference>
<evidence type="ECO:0000256" key="2">
    <source>
        <dbReference type="ARBA" id="ARBA00007935"/>
    </source>
</evidence>
<evidence type="ECO:0000256" key="5">
    <source>
        <dbReference type="ARBA" id="ARBA00022692"/>
    </source>
</evidence>
<evidence type="ECO:0000256" key="4">
    <source>
        <dbReference type="ARBA" id="ARBA00022475"/>
    </source>
</evidence>
<evidence type="ECO:0000256" key="7">
    <source>
        <dbReference type="ARBA" id="ARBA00023136"/>
    </source>
</evidence>
<feature type="transmembrane region" description="Helical" evidence="8">
    <location>
        <begin position="166"/>
        <end position="191"/>
    </location>
</feature>
<keyword evidence="4" id="KW-1003">Cell membrane</keyword>
<proteinExistence type="inferred from homology"/>
<gene>
    <name evidence="9" type="ORF">FHX46_001160</name>
</gene>
<evidence type="ECO:0000313" key="10">
    <source>
        <dbReference type="Proteomes" id="UP000754495"/>
    </source>
</evidence>
<feature type="transmembrane region" description="Helical" evidence="8">
    <location>
        <begin position="254"/>
        <end position="280"/>
    </location>
</feature>
<feature type="transmembrane region" description="Helical" evidence="8">
    <location>
        <begin position="73"/>
        <end position="91"/>
    </location>
</feature>
<feature type="transmembrane region" description="Helical" evidence="8">
    <location>
        <begin position="21"/>
        <end position="40"/>
    </location>
</feature>
<evidence type="ECO:0000256" key="8">
    <source>
        <dbReference type="SAM" id="Phobius"/>
    </source>
</evidence>
<evidence type="ECO:0000256" key="6">
    <source>
        <dbReference type="ARBA" id="ARBA00022989"/>
    </source>
</evidence>
<name>A0ABX0SPR5_9PSEU</name>
<dbReference type="Pfam" id="PF01032">
    <property type="entry name" value="FecCD"/>
    <property type="match status" value="1"/>
</dbReference>
<feature type="transmembrane region" description="Helical" evidence="8">
    <location>
        <begin position="103"/>
        <end position="125"/>
    </location>
</feature>
<comment type="caution">
    <text evidence="9">The sequence shown here is derived from an EMBL/GenBank/DDBJ whole genome shotgun (WGS) entry which is preliminary data.</text>
</comment>
<sequence length="344" mass="34497">MAPLTRTAALGARRHTRAATVCLVALGVLLLVTAVGLTIGEYPIPLGQLPELLAGGGARIDRHILFDLRLPRAITGCLAGACLAMAGALTQTISRNPLATPDILGVTGGASAAAVAVIVFGGGVYSLSSGTITLGVPVAALAGGLLAALAVYGFAWRHGVDGFRLVLVGIGCAAVLAALTNWLLILASINSAAQATVWLVGSISAVSWNQAVPLIVLTALLVPAALTLLRTLAVTQLGDDAAAGLGVRIQTARLTTIAVAVGLTAAAVAAAGPVGFVALVTPQIMLRLTGGSRPPLVASALGGALLVQAADLLGRTAFGWEVPVGLITAAIGAPYLIWLLLRRR</sequence>
<comment type="subcellular location">
    <subcellularLocation>
        <location evidence="1">Cell membrane</location>
        <topology evidence="1">Multi-pass membrane protein</topology>
    </subcellularLocation>
</comment>
<dbReference type="RefSeq" id="WP_167111336.1">
    <property type="nucleotide sequence ID" value="NZ_JAANOU010000001.1"/>
</dbReference>
<evidence type="ECO:0000313" key="9">
    <source>
        <dbReference type="EMBL" id="NIH78630.1"/>
    </source>
</evidence>
<feature type="transmembrane region" description="Helical" evidence="8">
    <location>
        <begin position="322"/>
        <end position="341"/>
    </location>
</feature>
<dbReference type="InterPro" id="IPR037294">
    <property type="entry name" value="ABC_BtuC-like"/>
</dbReference>
<evidence type="ECO:0000256" key="3">
    <source>
        <dbReference type="ARBA" id="ARBA00022448"/>
    </source>
</evidence>
<dbReference type="Gene3D" id="1.10.3470.10">
    <property type="entry name" value="ABC transporter involved in vitamin B12 uptake, BtuC"/>
    <property type="match status" value="1"/>
</dbReference>
<dbReference type="Proteomes" id="UP000754495">
    <property type="component" value="Unassembled WGS sequence"/>
</dbReference>
<dbReference type="SUPFAM" id="SSF81345">
    <property type="entry name" value="ABC transporter involved in vitamin B12 uptake, BtuC"/>
    <property type="match status" value="1"/>
</dbReference>
<keyword evidence="5 8" id="KW-0812">Transmembrane</keyword>
<dbReference type="PANTHER" id="PTHR30472:SF24">
    <property type="entry name" value="FERRIC ENTEROBACTIN TRANSPORT SYSTEM PERMEASE PROTEIN FEPG"/>
    <property type="match status" value="1"/>
</dbReference>
<keyword evidence="10" id="KW-1185">Reference proteome</keyword>
<keyword evidence="6 8" id="KW-1133">Transmembrane helix</keyword>
<accession>A0ABX0SPR5</accession>
<organism evidence="9 10">
    <name type="scientific">Amycolatopsis viridis</name>
    <dbReference type="NCBI Taxonomy" id="185678"/>
    <lineage>
        <taxon>Bacteria</taxon>
        <taxon>Bacillati</taxon>
        <taxon>Actinomycetota</taxon>
        <taxon>Actinomycetes</taxon>
        <taxon>Pseudonocardiales</taxon>
        <taxon>Pseudonocardiaceae</taxon>
        <taxon>Amycolatopsis</taxon>
    </lineage>
</organism>
<dbReference type="InterPro" id="IPR000522">
    <property type="entry name" value="ABC_transptr_permease_BtuC"/>
</dbReference>
<dbReference type="EMBL" id="JAANOU010000001">
    <property type="protein sequence ID" value="NIH78630.1"/>
    <property type="molecule type" value="Genomic_DNA"/>
</dbReference>
<feature type="transmembrane region" description="Helical" evidence="8">
    <location>
        <begin position="211"/>
        <end position="233"/>
    </location>
</feature>